<dbReference type="Proteomes" id="UP000027161">
    <property type="component" value="Unassembled WGS sequence"/>
</dbReference>
<name>A0A8E1C003_9RICK</name>
<comment type="caution">
    <text evidence="1">The sequence shown here is derived from an EMBL/GenBank/DDBJ whole genome shotgun (WGS) entry which is preliminary data.</text>
</comment>
<proteinExistence type="predicted"/>
<reference evidence="1 2" key="1">
    <citation type="submission" date="2014-02" db="EMBL/GenBank/DDBJ databases">
        <title>Draft genome sequence of Rickettsia buchneri sp. nov. ISO7T.</title>
        <authorList>
            <person name="Felsheim R.F."/>
            <person name="Kurtti T.J."/>
            <person name="Munderloh U.G."/>
        </authorList>
    </citation>
    <scope>NUCLEOTIDE SEQUENCE [LARGE SCALE GENOMIC DNA]</scope>
    <source>
        <strain evidence="1 2">ISO7</strain>
    </source>
</reference>
<evidence type="ECO:0000313" key="1">
    <source>
        <dbReference type="EMBL" id="KDO02976.1"/>
    </source>
</evidence>
<sequence length="44" mass="4998">MKSFFQLLNSRNIQQIPSILNGTNINELNNSKLNIFEALCSLTD</sequence>
<dbReference type="RefSeq" id="WP_256377111.1">
    <property type="nucleotide sequence ID" value="NZ_JFKF01000086.1"/>
</dbReference>
<gene>
    <name evidence="1" type="ORF">REISMN_04140</name>
</gene>
<accession>A0A8E1C003</accession>
<keyword evidence="2" id="KW-1185">Reference proteome</keyword>
<organism evidence="1 2">
    <name type="scientific">Rickettsia tamurae subsp. buchneri</name>
    <dbReference type="NCBI Taxonomy" id="1462938"/>
    <lineage>
        <taxon>Bacteria</taxon>
        <taxon>Pseudomonadati</taxon>
        <taxon>Pseudomonadota</taxon>
        <taxon>Alphaproteobacteria</taxon>
        <taxon>Rickettsiales</taxon>
        <taxon>Rickettsiaceae</taxon>
        <taxon>Rickettsieae</taxon>
        <taxon>Rickettsia</taxon>
        <taxon>spotted fever group</taxon>
    </lineage>
</organism>
<dbReference type="EMBL" id="JFKF01000086">
    <property type="protein sequence ID" value="KDO02976.1"/>
    <property type="molecule type" value="Genomic_DNA"/>
</dbReference>
<evidence type="ECO:0000313" key="2">
    <source>
        <dbReference type="Proteomes" id="UP000027161"/>
    </source>
</evidence>
<dbReference type="AlphaFoldDB" id="A0A8E1C003"/>
<protein>
    <submittedName>
        <fullName evidence="1">Uncharacterized protein</fullName>
    </submittedName>
</protein>